<dbReference type="Pfam" id="PF07690">
    <property type="entry name" value="MFS_1"/>
    <property type="match status" value="1"/>
</dbReference>
<feature type="transmembrane region" description="Helical" evidence="4">
    <location>
        <begin position="180"/>
        <end position="201"/>
    </location>
</feature>
<dbReference type="Gene3D" id="1.20.1250.20">
    <property type="entry name" value="MFS general substrate transporter like domains"/>
    <property type="match status" value="2"/>
</dbReference>
<comment type="similarity">
    <text evidence="2">Belongs to the major facilitator superfamily. Monocarboxylate porter (TC 2.A.1.13) family.</text>
</comment>
<dbReference type="GeneID" id="28979232"/>
<evidence type="ECO:0000256" key="4">
    <source>
        <dbReference type="SAM" id="Phobius"/>
    </source>
</evidence>
<accession>A0A194SB04</accession>
<feature type="transmembrane region" description="Helical" evidence="4">
    <location>
        <begin position="348"/>
        <end position="367"/>
    </location>
</feature>
<keyword evidence="4" id="KW-0812">Transmembrane</keyword>
<feature type="transmembrane region" description="Helical" evidence="4">
    <location>
        <begin position="322"/>
        <end position="342"/>
    </location>
</feature>
<dbReference type="RefSeq" id="XP_018273952.1">
    <property type="nucleotide sequence ID" value="XM_018418785.1"/>
</dbReference>
<feature type="compositionally biased region" description="Low complexity" evidence="3">
    <location>
        <begin position="1"/>
        <end position="18"/>
    </location>
</feature>
<gene>
    <name evidence="5" type="ORF">RHOBADRAFT_65820</name>
</gene>
<evidence type="ECO:0000256" key="3">
    <source>
        <dbReference type="SAM" id="MobiDB-lite"/>
    </source>
</evidence>
<comment type="subcellular location">
    <subcellularLocation>
        <location evidence="1">Membrane</location>
        <topology evidence="1">Multi-pass membrane protein</topology>
    </subcellularLocation>
</comment>
<dbReference type="Proteomes" id="UP000053890">
    <property type="component" value="Unassembled WGS sequence"/>
</dbReference>
<dbReference type="InterPro" id="IPR050327">
    <property type="entry name" value="Proton-linked_MCT"/>
</dbReference>
<dbReference type="OMA" id="FANQVWQ"/>
<dbReference type="AlphaFoldDB" id="A0A194SB04"/>
<sequence length="472" mass="51141">MASFDAASTTASRSTSTSPHRSVSQFDFGDGEENAQLLPRVDGGKAAWLFIAASTILETFIWGYSFCFATTLVYLENHPPWSRYSVSQLSAVGTTQLGLEYIFPVVAVTVYRRYPEWVRTILWTSVAISCGSMLLSSWATELWQLIVLQGVLCGISNTLIYSPVFVYLTDWWSARRGMALGVVFAGGGLGGFIFPWLINVILETKGFPWLCRIWALMTAVVFSVSIVFIKPRVPIGRPAGGRAPWFPVGGWKFARNPLFLLSMLCAAFGGLAYLPVANYLAVYAHSFSSSTTTVNLVVGLFNLTASVGCFIAGALCDRSYALANALSGALCALVSLTAWGLADTLGKVYLFAVLFGLVGQQSATWGAATRDLAAGNPHLGTLIITLISVMKGVTSLFMPVVSEALYKRSAVEKEPTWGRYGFGNMIIFVGACSIALLACSAAILPLRKMFAVDDAAEKPQTERGRRQSFREE</sequence>
<keyword evidence="4" id="KW-1133">Transmembrane helix</keyword>
<dbReference type="InterPro" id="IPR036259">
    <property type="entry name" value="MFS_trans_sf"/>
</dbReference>
<feature type="transmembrane region" description="Helical" evidence="4">
    <location>
        <begin position="121"/>
        <end position="140"/>
    </location>
</feature>
<evidence type="ECO:0000313" key="5">
    <source>
        <dbReference type="EMBL" id="KPV77903.1"/>
    </source>
</evidence>
<dbReference type="PANTHER" id="PTHR11360:SF287">
    <property type="entry name" value="MFS MONOCARBOXYLATE TRANSPORTER"/>
    <property type="match status" value="1"/>
</dbReference>
<organism evidence="5 6">
    <name type="scientific">Rhodotorula graminis (strain WP1)</name>
    <dbReference type="NCBI Taxonomy" id="578459"/>
    <lineage>
        <taxon>Eukaryota</taxon>
        <taxon>Fungi</taxon>
        <taxon>Dikarya</taxon>
        <taxon>Basidiomycota</taxon>
        <taxon>Pucciniomycotina</taxon>
        <taxon>Microbotryomycetes</taxon>
        <taxon>Sporidiobolales</taxon>
        <taxon>Sporidiobolaceae</taxon>
        <taxon>Rhodotorula</taxon>
    </lineage>
</organism>
<dbReference type="SUPFAM" id="SSF103473">
    <property type="entry name" value="MFS general substrate transporter"/>
    <property type="match status" value="1"/>
</dbReference>
<feature type="transmembrane region" description="Helical" evidence="4">
    <location>
        <begin position="421"/>
        <end position="444"/>
    </location>
</feature>
<dbReference type="InterPro" id="IPR011701">
    <property type="entry name" value="MFS"/>
</dbReference>
<feature type="transmembrane region" description="Helical" evidence="4">
    <location>
        <begin position="379"/>
        <end position="401"/>
    </location>
</feature>
<feature type="transmembrane region" description="Helical" evidence="4">
    <location>
        <begin position="296"/>
        <end position="315"/>
    </location>
</feature>
<name>A0A194SB04_RHOGW</name>
<keyword evidence="6" id="KW-1185">Reference proteome</keyword>
<reference evidence="5 6" key="1">
    <citation type="journal article" date="2015" name="Front. Microbiol.">
        <title>Genome sequence of the plant growth promoting endophytic yeast Rhodotorula graminis WP1.</title>
        <authorList>
            <person name="Firrincieli A."/>
            <person name="Otillar R."/>
            <person name="Salamov A."/>
            <person name="Schmutz J."/>
            <person name="Khan Z."/>
            <person name="Redman R.S."/>
            <person name="Fleck N.D."/>
            <person name="Lindquist E."/>
            <person name="Grigoriev I.V."/>
            <person name="Doty S.L."/>
        </authorList>
    </citation>
    <scope>NUCLEOTIDE SEQUENCE [LARGE SCALE GENOMIC DNA]</scope>
    <source>
        <strain evidence="5 6">WP1</strain>
    </source>
</reference>
<dbReference type="PANTHER" id="PTHR11360">
    <property type="entry name" value="MONOCARBOXYLATE TRANSPORTER"/>
    <property type="match status" value="1"/>
</dbReference>
<evidence type="ECO:0000256" key="1">
    <source>
        <dbReference type="ARBA" id="ARBA00004141"/>
    </source>
</evidence>
<evidence type="ECO:0008006" key="7">
    <source>
        <dbReference type="Google" id="ProtNLM"/>
    </source>
</evidence>
<keyword evidence="4" id="KW-0472">Membrane</keyword>
<dbReference type="GO" id="GO:0022857">
    <property type="term" value="F:transmembrane transporter activity"/>
    <property type="evidence" value="ECO:0007669"/>
    <property type="project" value="InterPro"/>
</dbReference>
<proteinExistence type="inferred from homology"/>
<protein>
    <recommendedName>
        <fullName evidence="7">Major facilitator superfamily (MFS) profile domain-containing protein</fullName>
    </recommendedName>
</protein>
<dbReference type="OrthoDB" id="2213137at2759"/>
<feature type="transmembrane region" description="Helical" evidence="4">
    <location>
        <begin position="47"/>
        <end position="75"/>
    </location>
</feature>
<feature type="transmembrane region" description="Helical" evidence="4">
    <location>
        <begin position="207"/>
        <end position="229"/>
    </location>
</feature>
<dbReference type="EMBL" id="KQ474073">
    <property type="protein sequence ID" value="KPV77903.1"/>
    <property type="molecule type" value="Genomic_DNA"/>
</dbReference>
<feature type="transmembrane region" description="Helical" evidence="4">
    <location>
        <begin position="258"/>
        <end position="276"/>
    </location>
</feature>
<feature type="region of interest" description="Disordered" evidence="3">
    <location>
        <begin position="1"/>
        <end position="24"/>
    </location>
</feature>
<dbReference type="GO" id="GO:0016020">
    <property type="term" value="C:membrane"/>
    <property type="evidence" value="ECO:0007669"/>
    <property type="project" value="UniProtKB-SubCell"/>
</dbReference>
<evidence type="ECO:0000313" key="6">
    <source>
        <dbReference type="Proteomes" id="UP000053890"/>
    </source>
</evidence>
<evidence type="ECO:0000256" key="2">
    <source>
        <dbReference type="ARBA" id="ARBA00006727"/>
    </source>
</evidence>
<feature type="transmembrane region" description="Helical" evidence="4">
    <location>
        <begin position="146"/>
        <end position="168"/>
    </location>
</feature>